<dbReference type="Proteomes" id="UP000285123">
    <property type="component" value="Unassembled WGS sequence"/>
</dbReference>
<evidence type="ECO:0000313" key="3">
    <source>
        <dbReference type="EMBL" id="ROO25250.1"/>
    </source>
</evidence>
<dbReference type="RefSeq" id="WP_123592139.1">
    <property type="nucleotide sequence ID" value="NZ_AYKF01000116.1"/>
</dbReference>
<reference evidence="3 4" key="1">
    <citation type="submission" date="2013-10" db="EMBL/GenBank/DDBJ databases">
        <title>Salinisphaera halophila YIM 95161 Genome Sequencing.</title>
        <authorList>
            <person name="Lai Q."/>
            <person name="Li C."/>
            <person name="Shao Z."/>
        </authorList>
    </citation>
    <scope>NUCLEOTIDE SEQUENCE [LARGE SCALE GENOMIC DNA]</scope>
    <source>
        <strain evidence="3 4">YIM 95161</strain>
    </source>
</reference>
<dbReference type="PANTHER" id="PTHR30327">
    <property type="entry name" value="UNCHARACTERIZED PROTEIN YQGE"/>
    <property type="match status" value="1"/>
</dbReference>
<dbReference type="Pfam" id="PF02622">
    <property type="entry name" value="DUF179"/>
    <property type="match status" value="1"/>
</dbReference>
<dbReference type="AlphaFoldDB" id="A0A423PI37"/>
<evidence type="ECO:0000256" key="2">
    <source>
        <dbReference type="HAMAP-Rule" id="MF_00758"/>
    </source>
</evidence>
<comment type="caution">
    <text evidence="3">The sequence shown here is derived from an EMBL/GenBank/DDBJ whole genome shotgun (WGS) entry which is preliminary data.</text>
</comment>
<gene>
    <name evidence="3" type="ORF">SAHL_14595</name>
</gene>
<accession>A0A423PI37</accession>
<comment type="similarity">
    <text evidence="1 2">Belongs to the UPF0301 (AlgH) family.</text>
</comment>
<dbReference type="InterPro" id="IPR003774">
    <property type="entry name" value="AlgH-like"/>
</dbReference>
<dbReference type="Gene3D" id="3.40.1740.10">
    <property type="entry name" value="VC0467-like"/>
    <property type="match status" value="1"/>
</dbReference>
<proteinExistence type="inferred from homology"/>
<sequence length="184" mass="19925">MTDGLFRNQFLLAMPGRVGGDFADSVTFIAEHNDDGAMGLVINKPSDLAVRDMLQHMDIEPHVDHGLPVYWGGPVQTERGFVLHRDEGDWESTLHVCGGLAITTSRDILEAIGNGFGPSDYLITLGYAGWGDGQLESEMLANSWLNTPASDRIIFELPVAERWAAAARQLGVEAHQLSATAGHA</sequence>
<evidence type="ECO:0000313" key="4">
    <source>
        <dbReference type="Proteomes" id="UP000285123"/>
    </source>
</evidence>
<dbReference type="GO" id="GO:0005829">
    <property type="term" value="C:cytosol"/>
    <property type="evidence" value="ECO:0007669"/>
    <property type="project" value="TreeGrafter"/>
</dbReference>
<name>A0A423PI37_9GAMM</name>
<protein>
    <recommendedName>
        <fullName evidence="2">UPF0301 protein SAHL_14595</fullName>
    </recommendedName>
</protein>
<dbReference type="SUPFAM" id="SSF143456">
    <property type="entry name" value="VC0467-like"/>
    <property type="match status" value="1"/>
</dbReference>
<dbReference type="EMBL" id="AYKF01000116">
    <property type="protein sequence ID" value="ROO25250.1"/>
    <property type="molecule type" value="Genomic_DNA"/>
</dbReference>
<organism evidence="3 4">
    <name type="scientific">Salinisphaera orenii YIM 95161</name>
    <dbReference type="NCBI Taxonomy" id="1051139"/>
    <lineage>
        <taxon>Bacteria</taxon>
        <taxon>Pseudomonadati</taxon>
        <taxon>Pseudomonadota</taxon>
        <taxon>Gammaproteobacteria</taxon>
        <taxon>Salinisphaerales</taxon>
        <taxon>Salinisphaeraceae</taxon>
        <taxon>Salinisphaera</taxon>
    </lineage>
</organism>
<dbReference type="NCBIfam" id="NF001266">
    <property type="entry name" value="PRK00228.1-1"/>
    <property type="match status" value="1"/>
</dbReference>
<evidence type="ECO:0000256" key="1">
    <source>
        <dbReference type="ARBA" id="ARBA00009600"/>
    </source>
</evidence>
<dbReference type="OrthoDB" id="9807486at2"/>
<dbReference type="PANTHER" id="PTHR30327:SF1">
    <property type="entry name" value="UPF0301 PROTEIN YQGE"/>
    <property type="match status" value="1"/>
</dbReference>
<dbReference type="HAMAP" id="MF_00758">
    <property type="entry name" value="UPF0301"/>
    <property type="match status" value="1"/>
</dbReference>